<dbReference type="NCBIfam" id="TIGR00121">
    <property type="entry name" value="birA_ligase"/>
    <property type="match status" value="1"/>
</dbReference>
<sequence length="326" mass="34958">MTIGDLIRLLGDGDYHSGEQLGEHLGVSRTAVWKQLKKLEAMDIPLEAVKGRGYRLASPLELLDGPAIIAALSRDSRRYLARLFVEESLPSTNLFLHERFRHGAGHAEACLAESQSAGRGRRGRQWASPWGRSLLLSIGWRFEGGAAVLEGLSLAVGVATAQVLERHGLDIALKWPNDVLLVADGEPRKLAGILLELSGDAAGPCEVVVGIGLNVDLPGNVRRQLDQPVAAVVDGAPGISRNALAAELIEALLELLAGFEQSRFTAWQAAWNQRNAHAGREVDVIQGGGRYVAMAEGVDDSGNLLVYRGGELQRLVGGEISLRGRP</sequence>
<dbReference type="PANTHER" id="PTHR12835">
    <property type="entry name" value="BIOTIN PROTEIN LIGASE"/>
    <property type="match status" value="1"/>
</dbReference>
<dbReference type="InterPro" id="IPR003142">
    <property type="entry name" value="BPL_C"/>
</dbReference>
<organism evidence="8 9">
    <name type="scientific">Modicisalibacter muralis</name>
    <dbReference type="NCBI Taxonomy" id="119000"/>
    <lineage>
        <taxon>Bacteria</taxon>
        <taxon>Pseudomonadati</taxon>
        <taxon>Pseudomonadota</taxon>
        <taxon>Gammaproteobacteria</taxon>
        <taxon>Oceanospirillales</taxon>
        <taxon>Halomonadaceae</taxon>
        <taxon>Modicisalibacter</taxon>
    </lineage>
</organism>
<dbReference type="InterPro" id="IPR036388">
    <property type="entry name" value="WH-like_DNA-bd_sf"/>
</dbReference>
<gene>
    <name evidence="6" type="primary">birA</name>
    <name evidence="8" type="ORF">SAMN05661010_03495</name>
</gene>
<dbReference type="Gene3D" id="1.10.10.10">
    <property type="entry name" value="Winged helix-like DNA-binding domain superfamily/Winged helix DNA-binding domain"/>
    <property type="match status" value="1"/>
</dbReference>
<evidence type="ECO:0000313" key="9">
    <source>
        <dbReference type="Proteomes" id="UP000198654"/>
    </source>
</evidence>
<dbReference type="Pfam" id="PF02237">
    <property type="entry name" value="BPL_C"/>
    <property type="match status" value="1"/>
</dbReference>
<evidence type="ECO:0000256" key="5">
    <source>
        <dbReference type="ARBA" id="ARBA00047846"/>
    </source>
</evidence>
<protein>
    <recommendedName>
        <fullName evidence="6">Bifunctional ligase/repressor BirA</fullName>
    </recommendedName>
    <alternativeName>
        <fullName evidence="6">Biotin operon repressor</fullName>
    </alternativeName>
    <alternativeName>
        <fullName evidence="6">Biotin--[acetyl-CoA-carboxylase] ligase</fullName>
        <ecNumber evidence="6">6.3.4.15</ecNumber>
    </alternativeName>
    <alternativeName>
        <fullName evidence="6">Biotin--protein ligase</fullName>
    </alternativeName>
    <alternativeName>
        <fullName evidence="6">Biotin-[acetyl-CoA carboxylase] synthetase</fullName>
    </alternativeName>
</protein>
<dbReference type="InterPro" id="IPR013196">
    <property type="entry name" value="HTH_11"/>
</dbReference>
<dbReference type="InterPro" id="IPR030855">
    <property type="entry name" value="Bifunct_BirA"/>
</dbReference>
<evidence type="ECO:0000313" key="8">
    <source>
        <dbReference type="EMBL" id="SDM14358.1"/>
    </source>
</evidence>
<dbReference type="GO" id="GO:0003677">
    <property type="term" value="F:DNA binding"/>
    <property type="evidence" value="ECO:0007669"/>
    <property type="project" value="UniProtKB-UniRule"/>
</dbReference>
<keyword evidence="1 6" id="KW-0436">Ligase</keyword>
<dbReference type="PROSITE" id="PS51733">
    <property type="entry name" value="BPL_LPL_CATALYTIC"/>
    <property type="match status" value="1"/>
</dbReference>
<keyword evidence="6" id="KW-0678">Repressor</keyword>
<feature type="binding site" evidence="6">
    <location>
        <position position="115"/>
    </location>
    <ligand>
        <name>biotin</name>
        <dbReference type="ChEBI" id="CHEBI:57586"/>
    </ligand>
</feature>
<keyword evidence="4 6" id="KW-0092">Biotin</keyword>
<dbReference type="CDD" id="cd00090">
    <property type="entry name" value="HTH_ARSR"/>
    <property type="match status" value="1"/>
</dbReference>
<dbReference type="InterPro" id="IPR004408">
    <property type="entry name" value="Biotin_CoA_COase_ligase"/>
</dbReference>
<dbReference type="AlphaFoldDB" id="A0A1G9QTK7"/>
<reference evidence="8 9" key="1">
    <citation type="submission" date="2016-10" db="EMBL/GenBank/DDBJ databases">
        <authorList>
            <person name="de Groot N.N."/>
        </authorList>
    </citation>
    <scope>NUCLEOTIDE SEQUENCE [LARGE SCALE GENOMIC DNA]</scope>
    <source>
        <strain evidence="8 9">DSM 14789</strain>
    </source>
</reference>
<dbReference type="EC" id="6.3.4.15" evidence="6"/>
<dbReference type="InterPro" id="IPR036390">
    <property type="entry name" value="WH_DNA-bd_sf"/>
</dbReference>
<dbReference type="GO" id="GO:0005737">
    <property type="term" value="C:cytoplasm"/>
    <property type="evidence" value="ECO:0007669"/>
    <property type="project" value="TreeGrafter"/>
</dbReference>
<dbReference type="InterPro" id="IPR004143">
    <property type="entry name" value="BPL_LPL_catalytic"/>
</dbReference>
<evidence type="ECO:0000256" key="2">
    <source>
        <dbReference type="ARBA" id="ARBA00022741"/>
    </source>
</evidence>
<evidence type="ECO:0000256" key="4">
    <source>
        <dbReference type="ARBA" id="ARBA00023267"/>
    </source>
</evidence>
<comment type="caution">
    <text evidence="6">Lacks conserved residue(s) required for the propagation of feature annotation.</text>
</comment>
<keyword evidence="6" id="KW-0804">Transcription</keyword>
<feature type="binding site" evidence="6">
    <location>
        <begin position="91"/>
        <end position="93"/>
    </location>
    <ligand>
        <name>biotin</name>
        <dbReference type="ChEBI" id="CHEBI:57586"/>
    </ligand>
</feature>
<comment type="catalytic activity">
    <reaction evidence="5 6">
        <text>biotin + L-lysyl-[protein] + ATP = N(6)-biotinyl-L-lysyl-[protein] + AMP + diphosphate + H(+)</text>
        <dbReference type="Rhea" id="RHEA:11756"/>
        <dbReference type="Rhea" id="RHEA-COMP:9752"/>
        <dbReference type="Rhea" id="RHEA-COMP:10505"/>
        <dbReference type="ChEBI" id="CHEBI:15378"/>
        <dbReference type="ChEBI" id="CHEBI:29969"/>
        <dbReference type="ChEBI" id="CHEBI:30616"/>
        <dbReference type="ChEBI" id="CHEBI:33019"/>
        <dbReference type="ChEBI" id="CHEBI:57586"/>
        <dbReference type="ChEBI" id="CHEBI:83144"/>
        <dbReference type="ChEBI" id="CHEBI:456215"/>
        <dbReference type="EC" id="6.3.4.15"/>
    </reaction>
</comment>
<dbReference type="EMBL" id="FNGI01000012">
    <property type="protein sequence ID" value="SDM14358.1"/>
    <property type="molecule type" value="Genomic_DNA"/>
</dbReference>
<dbReference type="CDD" id="cd16442">
    <property type="entry name" value="BPL"/>
    <property type="match status" value="1"/>
</dbReference>
<keyword evidence="3 6" id="KW-0067">ATP-binding</keyword>
<evidence type="ECO:0000256" key="1">
    <source>
        <dbReference type="ARBA" id="ARBA00022598"/>
    </source>
</evidence>
<keyword evidence="2 6" id="KW-0547">Nucleotide-binding</keyword>
<accession>A0A1G9QTK7</accession>
<dbReference type="InterPro" id="IPR008988">
    <property type="entry name" value="Transcriptional_repressor_C"/>
</dbReference>
<comment type="similarity">
    <text evidence="6">Belongs to the biotin--protein ligase family.</text>
</comment>
<dbReference type="SUPFAM" id="SSF55681">
    <property type="entry name" value="Class II aaRS and biotin synthetases"/>
    <property type="match status" value="1"/>
</dbReference>
<dbReference type="Pfam" id="PF03099">
    <property type="entry name" value="BPL_LplA_LipB"/>
    <property type="match status" value="1"/>
</dbReference>
<dbReference type="InterPro" id="IPR045864">
    <property type="entry name" value="aa-tRNA-synth_II/BPL/LPL"/>
</dbReference>
<dbReference type="HAMAP" id="MF_00978">
    <property type="entry name" value="Bifunct_BirA"/>
    <property type="match status" value="1"/>
</dbReference>
<dbReference type="RefSeq" id="WP_089730552.1">
    <property type="nucleotide sequence ID" value="NZ_FNGI01000012.1"/>
</dbReference>
<dbReference type="GO" id="GO:0004077">
    <property type="term" value="F:biotin--[biotin carboxyl-carrier protein] ligase activity"/>
    <property type="evidence" value="ECO:0007669"/>
    <property type="project" value="UniProtKB-UniRule"/>
</dbReference>
<evidence type="ECO:0000256" key="3">
    <source>
        <dbReference type="ARBA" id="ARBA00022840"/>
    </source>
</evidence>
<keyword evidence="6" id="KW-0238">DNA-binding</keyword>
<dbReference type="Gene3D" id="3.30.930.10">
    <property type="entry name" value="Bira Bifunctional Protein, Domain 2"/>
    <property type="match status" value="1"/>
</dbReference>
<feature type="domain" description="BPL/LPL catalytic" evidence="7">
    <location>
        <begin position="75"/>
        <end position="260"/>
    </location>
</feature>
<proteinExistence type="inferred from homology"/>
<dbReference type="InterPro" id="IPR011991">
    <property type="entry name" value="ArsR-like_HTH"/>
</dbReference>
<keyword evidence="9" id="KW-1185">Reference proteome</keyword>
<evidence type="ECO:0000256" key="6">
    <source>
        <dbReference type="HAMAP-Rule" id="MF_00978"/>
    </source>
</evidence>
<dbReference type="OrthoDB" id="9807064at2"/>
<evidence type="ECO:0000259" key="7">
    <source>
        <dbReference type="PROSITE" id="PS51733"/>
    </source>
</evidence>
<feature type="binding site" evidence="6">
    <location>
        <begin position="119"/>
        <end position="121"/>
    </location>
    <ligand>
        <name>biotin</name>
        <dbReference type="ChEBI" id="CHEBI:57586"/>
    </ligand>
</feature>
<dbReference type="SUPFAM" id="SSF46785">
    <property type="entry name" value="Winged helix' DNA-binding domain"/>
    <property type="match status" value="1"/>
</dbReference>
<dbReference type="Proteomes" id="UP000198654">
    <property type="component" value="Unassembled WGS sequence"/>
</dbReference>
<dbReference type="GO" id="GO:0006355">
    <property type="term" value="P:regulation of DNA-templated transcription"/>
    <property type="evidence" value="ECO:0007669"/>
    <property type="project" value="UniProtKB-UniRule"/>
</dbReference>
<comment type="function">
    <text evidence="6">Acts both as a biotin--[acetyl-CoA-carboxylase] ligase and a biotin-operon repressor. In the presence of ATP, BirA activates biotin to form the BirA-biotinyl-5'-adenylate (BirA-bio-5'-AMP or holoBirA) complex. HoloBirA can either transfer the biotinyl moiety to the biotin carboxyl carrier protein (BCCP) subunit of acetyl-CoA carboxylase, or bind to the biotin operator site and inhibit transcription of the operon.</text>
</comment>
<dbReference type="GO" id="GO:0005524">
    <property type="term" value="F:ATP binding"/>
    <property type="evidence" value="ECO:0007669"/>
    <property type="project" value="UniProtKB-UniRule"/>
</dbReference>
<feature type="DNA-binding region" description="H-T-H motif" evidence="6">
    <location>
        <begin position="18"/>
        <end position="37"/>
    </location>
</feature>
<keyword evidence="6" id="KW-0805">Transcription regulation</keyword>
<dbReference type="STRING" id="119000.SAMN05661010_03495"/>
<name>A0A1G9QTK7_9GAMM</name>
<dbReference type="Gene3D" id="2.30.30.100">
    <property type="match status" value="1"/>
</dbReference>
<dbReference type="Pfam" id="PF08279">
    <property type="entry name" value="HTH_11"/>
    <property type="match status" value="1"/>
</dbReference>
<dbReference type="PANTHER" id="PTHR12835:SF5">
    <property type="entry name" value="BIOTIN--PROTEIN LIGASE"/>
    <property type="match status" value="1"/>
</dbReference>
<dbReference type="SUPFAM" id="SSF50037">
    <property type="entry name" value="C-terminal domain of transcriptional repressors"/>
    <property type="match status" value="1"/>
</dbReference>